<feature type="coiled-coil region" evidence="2">
    <location>
        <begin position="336"/>
        <end position="384"/>
    </location>
</feature>
<feature type="compositionally biased region" description="Basic and acidic residues" evidence="3">
    <location>
        <begin position="390"/>
        <end position="402"/>
    </location>
</feature>
<evidence type="ECO:0000313" key="6">
    <source>
        <dbReference type="Proteomes" id="UP000887569"/>
    </source>
</evidence>
<feature type="coiled-coil region" evidence="2">
    <location>
        <begin position="50"/>
        <end position="98"/>
    </location>
</feature>
<evidence type="ECO:0000313" key="7">
    <source>
        <dbReference type="WBParaSite" id="PgR017X_g057_t08"/>
    </source>
</evidence>
<evidence type="ECO:0000256" key="2">
    <source>
        <dbReference type="SAM" id="Coils"/>
    </source>
</evidence>
<evidence type="ECO:0000259" key="4">
    <source>
        <dbReference type="Pfam" id="PF15035"/>
    </source>
</evidence>
<dbReference type="Pfam" id="PF24627">
    <property type="entry name" value="PUMA_CC"/>
    <property type="match status" value="1"/>
</dbReference>
<dbReference type="InterPro" id="IPR057531">
    <property type="entry name" value="PUMA/OVT1_CC"/>
</dbReference>
<dbReference type="GO" id="GO:0051015">
    <property type="term" value="F:actin filament binding"/>
    <property type="evidence" value="ECO:0007669"/>
    <property type="project" value="TreeGrafter"/>
</dbReference>
<protein>
    <submittedName>
        <fullName evidence="7">Uncharacterized protein</fullName>
    </submittedName>
</protein>
<name>A0A915AVP9_PARUN</name>
<proteinExistence type="predicted"/>
<keyword evidence="6" id="KW-1185">Reference proteome</keyword>
<dbReference type="InterPro" id="IPR055167">
    <property type="entry name" value="Rootletin-like_CC"/>
</dbReference>
<keyword evidence="1 2" id="KW-0175">Coiled coil</keyword>
<organism evidence="6 7">
    <name type="scientific">Parascaris univalens</name>
    <name type="common">Nematode worm</name>
    <dbReference type="NCBI Taxonomy" id="6257"/>
    <lineage>
        <taxon>Eukaryota</taxon>
        <taxon>Metazoa</taxon>
        <taxon>Ecdysozoa</taxon>
        <taxon>Nematoda</taxon>
        <taxon>Chromadorea</taxon>
        <taxon>Rhabditida</taxon>
        <taxon>Spirurina</taxon>
        <taxon>Ascaridomorpha</taxon>
        <taxon>Ascaridoidea</taxon>
        <taxon>Ascarididae</taxon>
        <taxon>Parascaris</taxon>
    </lineage>
</organism>
<dbReference type="Proteomes" id="UP000887569">
    <property type="component" value="Unplaced"/>
</dbReference>
<evidence type="ECO:0000256" key="3">
    <source>
        <dbReference type="SAM" id="MobiDB-lite"/>
    </source>
</evidence>
<dbReference type="Pfam" id="PF24423">
    <property type="entry name" value="OVT1"/>
    <property type="match status" value="1"/>
</dbReference>
<reference evidence="7" key="1">
    <citation type="submission" date="2022-11" db="UniProtKB">
        <authorList>
            <consortium name="WormBaseParasite"/>
        </authorList>
    </citation>
    <scope>IDENTIFICATION</scope>
</reference>
<dbReference type="Gene3D" id="1.10.287.1490">
    <property type="match status" value="1"/>
</dbReference>
<dbReference type="GO" id="GO:0032982">
    <property type="term" value="C:myosin filament"/>
    <property type="evidence" value="ECO:0007669"/>
    <property type="project" value="TreeGrafter"/>
</dbReference>
<feature type="coiled-coil region" evidence="2">
    <location>
        <begin position="145"/>
        <end position="182"/>
    </location>
</feature>
<evidence type="ECO:0000256" key="1">
    <source>
        <dbReference type="ARBA" id="ARBA00023054"/>
    </source>
</evidence>
<feature type="coiled-coil region" evidence="2">
    <location>
        <begin position="421"/>
        <end position="639"/>
    </location>
</feature>
<dbReference type="GO" id="GO:0000146">
    <property type="term" value="F:microfilament motor activity"/>
    <property type="evidence" value="ECO:0007669"/>
    <property type="project" value="TreeGrafter"/>
</dbReference>
<dbReference type="SUPFAM" id="SSF57997">
    <property type="entry name" value="Tropomyosin"/>
    <property type="match status" value="1"/>
</dbReference>
<dbReference type="PANTHER" id="PTHR45615:SF40">
    <property type="entry name" value="MYOSIN HEAVY CHAIN, NON-MUSCLE"/>
    <property type="match status" value="1"/>
</dbReference>
<dbReference type="AlphaFoldDB" id="A0A915AVP9"/>
<feature type="region of interest" description="Disordered" evidence="3">
    <location>
        <begin position="390"/>
        <end position="418"/>
    </location>
</feature>
<dbReference type="Pfam" id="PF15035">
    <property type="entry name" value="Rootletin"/>
    <property type="match status" value="1"/>
</dbReference>
<dbReference type="PANTHER" id="PTHR45615">
    <property type="entry name" value="MYOSIN HEAVY CHAIN, NON-MUSCLE"/>
    <property type="match status" value="1"/>
</dbReference>
<feature type="domain" description="PUMA/OVT1 coiled-coil region" evidence="5">
    <location>
        <begin position="433"/>
        <end position="506"/>
    </location>
</feature>
<sequence>IPDSPGSRSNYGEFYWDTNGENAYHPSDSFDSDLLLDIDTYGKGTSAARLDRTQEDLNKYRQRIDANVEQQKEYSDMMSALQQKVQEYRRHIAELEGKLSARRTTEEPSSFTIIDSTVFPDTKYKEDGLWSPKRRYTDEIDYQMIARLEDERRRNEDFRIQLEQERMQNDQLQHEIERLRHQFETGIRAKERVYQNRERNLTRYLSEEQKKMMDLWTELQRVRKQFVELKEQTVHDLENQRNEFIKVVRSVGGFTRQLNLTGVEGHQGSIQPILVDLSGIGGGGTAGGTTINQDTVLYEAIKRFRDSQQTGGPAVAGATQLINELKLGTAADSDINAELMKKYEESIERNIELESRGDEAQRKIAALEAELRRTKERLSDNQAALRKLHELAQDTDRSPEAHKRTRSLSPGSAPLPPSEALRSVRNILRNGDNQIQQLERKLKIAENQISEFMGKFEVADEARRRLDKQLNDAKRDISNQMKSAEDAERQARHLEDRLRAAEAEKSAAEKARKYLEEELNKLQQQFQKSSTDGERKAREEAVELNQTLEEEFKSRINELTRRLEALQRENNKLKAESNMLKDKYRDVENDYNTTQRKLEERDSAIKYLDDVKRQLVKELDEQRTRYDTLVTEHDRLINEFDNTNKTAMTTEQMLKEVKQQRDDFR</sequence>
<accession>A0A915AVP9</accession>
<dbReference type="GO" id="GO:0016460">
    <property type="term" value="C:myosin II complex"/>
    <property type="evidence" value="ECO:0007669"/>
    <property type="project" value="TreeGrafter"/>
</dbReference>
<feature type="domain" description="Rootletin-like coiled-coil" evidence="4">
    <location>
        <begin position="61"/>
        <end position="247"/>
    </location>
</feature>
<evidence type="ECO:0000259" key="5">
    <source>
        <dbReference type="Pfam" id="PF24627"/>
    </source>
</evidence>
<dbReference type="GO" id="GO:0005737">
    <property type="term" value="C:cytoplasm"/>
    <property type="evidence" value="ECO:0007669"/>
    <property type="project" value="TreeGrafter"/>
</dbReference>
<dbReference type="WBParaSite" id="PgR017X_g057_t08">
    <property type="protein sequence ID" value="PgR017X_g057_t08"/>
    <property type="gene ID" value="PgR017X_g057"/>
</dbReference>